<organism evidence="2">
    <name type="scientific">Guillardia theta</name>
    <name type="common">Cryptophyte</name>
    <name type="synonym">Cryptomonas phi</name>
    <dbReference type="NCBI Taxonomy" id="55529"/>
    <lineage>
        <taxon>Eukaryota</taxon>
        <taxon>Cryptophyceae</taxon>
        <taxon>Pyrenomonadales</taxon>
        <taxon>Geminigeraceae</taxon>
        <taxon>Guillardia</taxon>
    </lineage>
</organism>
<evidence type="ECO:0000313" key="2">
    <source>
        <dbReference type="EMBL" id="CAE2320559.1"/>
    </source>
</evidence>
<feature type="region of interest" description="Disordered" evidence="1">
    <location>
        <begin position="84"/>
        <end position="106"/>
    </location>
</feature>
<protein>
    <submittedName>
        <fullName evidence="2">Uncharacterized protein</fullName>
    </submittedName>
</protein>
<feature type="compositionally biased region" description="Basic and acidic residues" evidence="1">
    <location>
        <begin position="91"/>
        <end position="106"/>
    </location>
</feature>
<gene>
    <name evidence="2" type="ORF">GTHE00462_LOCUS26976</name>
</gene>
<evidence type="ECO:0000256" key="1">
    <source>
        <dbReference type="SAM" id="MobiDB-lite"/>
    </source>
</evidence>
<name>A0A7S4P1C8_GUITH</name>
<accession>A0A7S4P1C8</accession>
<dbReference type="EMBL" id="HBKN01034673">
    <property type="protein sequence ID" value="CAE2320559.1"/>
    <property type="molecule type" value="Transcribed_RNA"/>
</dbReference>
<dbReference type="AlphaFoldDB" id="A0A7S4P1C8"/>
<sequence length="106" mass="11462">MVMRIEMRNLQVGTSLSAAFLTLSSFFTHMLCLAIACTFFACSAAASCVPVRLSSGYDKVVDLPRRLVSPSQLVAQAAMRYTRLPSNGEPRGSKGAREMGSEDRIG</sequence>
<proteinExistence type="predicted"/>
<reference evidence="2" key="1">
    <citation type="submission" date="2021-01" db="EMBL/GenBank/DDBJ databases">
        <authorList>
            <person name="Corre E."/>
            <person name="Pelletier E."/>
            <person name="Niang G."/>
            <person name="Scheremetjew M."/>
            <person name="Finn R."/>
            <person name="Kale V."/>
            <person name="Holt S."/>
            <person name="Cochrane G."/>
            <person name="Meng A."/>
            <person name="Brown T."/>
            <person name="Cohen L."/>
        </authorList>
    </citation>
    <scope>NUCLEOTIDE SEQUENCE</scope>
    <source>
        <strain evidence="2">CCMP 2712</strain>
    </source>
</reference>